<dbReference type="Pfam" id="PF24864">
    <property type="entry name" value="DUF7730"/>
    <property type="match status" value="1"/>
</dbReference>
<dbReference type="Proteomes" id="UP000664203">
    <property type="component" value="Unassembled WGS sequence"/>
</dbReference>
<dbReference type="InterPro" id="IPR038883">
    <property type="entry name" value="AN11006-like"/>
</dbReference>
<dbReference type="OrthoDB" id="4757095at2759"/>
<gene>
    <name evidence="2" type="ORF">ALECFALPRED_005401</name>
</gene>
<comment type="caution">
    <text evidence="2">The sequence shown here is derived from an EMBL/GenBank/DDBJ whole genome shotgun (WGS) entry which is preliminary data.</text>
</comment>
<accession>A0A8H3FXR0</accession>
<feature type="domain" description="DUF7730" evidence="1">
    <location>
        <begin position="39"/>
        <end position="197"/>
    </location>
</feature>
<reference evidence="2" key="1">
    <citation type="submission" date="2021-03" db="EMBL/GenBank/DDBJ databases">
        <authorList>
            <person name="Tagirdzhanova G."/>
        </authorList>
    </citation>
    <scope>NUCLEOTIDE SEQUENCE</scope>
</reference>
<dbReference type="PANTHER" id="PTHR42085">
    <property type="entry name" value="F-BOX DOMAIN-CONTAINING PROTEIN"/>
    <property type="match status" value="1"/>
</dbReference>
<proteinExistence type="predicted"/>
<evidence type="ECO:0000313" key="2">
    <source>
        <dbReference type="EMBL" id="CAF9932883.1"/>
    </source>
</evidence>
<evidence type="ECO:0000259" key="1">
    <source>
        <dbReference type="Pfam" id="PF24864"/>
    </source>
</evidence>
<protein>
    <recommendedName>
        <fullName evidence="1">DUF7730 domain-containing protein</fullName>
    </recommendedName>
</protein>
<dbReference type="EMBL" id="CAJPDR010000338">
    <property type="protein sequence ID" value="CAF9932883.1"/>
    <property type="molecule type" value="Genomic_DNA"/>
</dbReference>
<sequence length="325" mass="36963">MKLRSRTKAVLKVEKDVLREGQKKVPQILPATEAITASNAASPLLQLPQEVKNMIYEHVLPGHQVIHVEGMQSGQLTFRLSPCDEDTTEKEAELQFQTCPKDRDPLSTIMSDRHFECWDFLRDGTYAYFNAEDWPPTLDISLLSSCRQIYHEAKYTLYATNTFSFRSPETLRSFMWNVGRGPAANNIAIRNVHLSIGIAVRQDEYTWNKALSLLVKKLPCLTNVCVTVDQNFRWGRPQFGTSGVQRIFTDPATGNNFFLRGILELRKLPLSGLVCIVAKIGYPYPARESAREKAWRIAEDAKSQWTQAQKVEWARFVKAAVLKLG</sequence>
<name>A0A8H3FXR0_9LECA</name>
<evidence type="ECO:0000313" key="3">
    <source>
        <dbReference type="Proteomes" id="UP000664203"/>
    </source>
</evidence>
<dbReference type="PANTHER" id="PTHR42085:SF2">
    <property type="entry name" value="F-BOX DOMAIN-CONTAINING PROTEIN"/>
    <property type="match status" value="1"/>
</dbReference>
<dbReference type="InterPro" id="IPR056632">
    <property type="entry name" value="DUF7730"/>
</dbReference>
<organism evidence="2 3">
    <name type="scientific">Alectoria fallacina</name>
    <dbReference type="NCBI Taxonomy" id="1903189"/>
    <lineage>
        <taxon>Eukaryota</taxon>
        <taxon>Fungi</taxon>
        <taxon>Dikarya</taxon>
        <taxon>Ascomycota</taxon>
        <taxon>Pezizomycotina</taxon>
        <taxon>Lecanoromycetes</taxon>
        <taxon>OSLEUM clade</taxon>
        <taxon>Lecanoromycetidae</taxon>
        <taxon>Lecanorales</taxon>
        <taxon>Lecanorineae</taxon>
        <taxon>Parmeliaceae</taxon>
        <taxon>Alectoria</taxon>
    </lineage>
</organism>
<dbReference type="AlphaFoldDB" id="A0A8H3FXR0"/>
<keyword evidence="3" id="KW-1185">Reference proteome</keyword>